<dbReference type="AlphaFoldDB" id="A0A1I8AB14"/>
<dbReference type="Gene3D" id="2.40.50.140">
    <property type="entry name" value="Nucleic acid-binding proteins"/>
    <property type="match status" value="1"/>
</dbReference>
<dbReference type="InterPro" id="IPR012340">
    <property type="entry name" value="NA-bd_OB-fold"/>
</dbReference>
<accession>A0A1I8AB14</accession>
<feature type="domain" description="S1-like" evidence="7">
    <location>
        <begin position="61"/>
        <end position="145"/>
    </location>
</feature>
<reference evidence="9" key="1">
    <citation type="submission" date="2016-11" db="UniProtKB">
        <authorList>
            <consortium name="WormBaseParasite"/>
        </authorList>
    </citation>
    <scope>IDENTIFICATION</scope>
</reference>
<dbReference type="Proteomes" id="UP000095287">
    <property type="component" value="Unplaced"/>
</dbReference>
<name>A0A1I8AB14_9BILA</name>
<evidence type="ECO:0000256" key="3">
    <source>
        <dbReference type="ARBA" id="ARBA00022884"/>
    </source>
</evidence>
<evidence type="ECO:0000256" key="6">
    <source>
        <dbReference type="SAM" id="MobiDB-lite"/>
    </source>
</evidence>
<evidence type="ECO:0000256" key="2">
    <source>
        <dbReference type="ARBA" id="ARBA00020989"/>
    </source>
</evidence>
<evidence type="ECO:0000256" key="4">
    <source>
        <dbReference type="ARBA" id="ARBA00031998"/>
    </source>
</evidence>
<evidence type="ECO:0000313" key="8">
    <source>
        <dbReference type="Proteomes" id="UP000095287"/>
    </source>
</evidence>
<keyword evidence="5" id="KW-0648">Protein biosynthesis</keyword>
<feature type="compositionally biased region" description="Acidic residues" evidence="6">
    <location>
        <begin position="193"/>
        <end position="223"/>
    </location>
</feature>
<sequence length="236" mass="27718">MVAPVRFWFAIILRVPSRFFVARWSMIVYSHGRIIFNSRLFFHLYLILPRDQRATEMSVASKRRFVTKQLESENLLPREDELIAQVIAARGNNLHEVEDANGEKYLVSMPSKFRKSVWIKRGQFVFIQPIEEGDKVRAEITHVLDNENLMYVREQKMWPERFEVEANRLTGRMNADEEKDGFIDADMLPPSYSDEEYDEDEEEEEDGDDEECEDEEEDSEGEDPAVYNPNRTAAPQ</sequence>
<evidence type="ECO:0000256" key="1">
    <source>
        <dbReference type="ARBA" id="ARBA00007340"/>
    </source>
</evidence>
<comment type="similarity">
    <text evidence="1">Belongs to the EIF1AD family.</text>
</comment>
<keyword evidence="8" id="KW-1185">Reference proteome</keyword>
<dbReference type="SMART" id="SM00652">
    <property type="entry name" value="eIF1a"/>
    <property type="match status" value="1"/>
</dbReference>
<keyword evidence="5" id="KW-0396">Initiation factor</keyword>
<dbReference type="InterPro" id="IPR039294">
    <property type="entry name" value="EIF1AD"/>
</dbReference>
<organism evidence="8 9">
    <name type="scientific">Steinernema glaseri</name>
    <dbReference type="NCBI Taxonomy" id="37863"/>
    <lineage>
        <taxon>Eukaryota</taxon>
        <taxon>Metazoa</taxon>
        <taxon>Ecdysozoa</taxon>
        <taxon>Nematoda</taxon>
        <taxon>Chromadorea</taxon>
        <taxon>Rhabditida</taxon>
        <taxon>Tylenchina</taxon>
        <taxon>Panagrolaimomorpha</taxon>
        <taxon>Strongyloidoidea</taxon>
        <taxon>Steinernematidae</taxon>
        <taxon>Steinernema</taxon>
    </lineage>
</organism>
<evidence type="ECO:0000256" key="5">
    <source>
        <dbReference type="PROSITE-ProRule" id="PRU00181"/>
    </source>
</evidence>
<dbReference type="SUPFAM" id="SSF50249">
    <property type="entry name" value="Nucleic acid-binding proteins"/>
    <property type="match status" value="1"/>
</dbReference>
<dbReference type="InterPro" id="IPR001253">
    <property type="entry name" value="TIF_eIF-1A"/>
</dbReference>
<dbReference type="PROSITE" id="PS50832">
    <property type="entry name" value="S1_IF1_TYPE"/>
    <property type="match status" value="1"/>
</dbReference>
<protein>
    <recommendedName>
        <fullName evidence="2">Probable RNA-binding protein EIF1AD</fullName>
    </recommendedName>
    <alternativeName>
        <fullName evidence="4">Eukaryotic translation initiation factor 1A domain-containing protein</fullName>
    </alternativeName>
</protein>
<dbReference type="PANTHER" id="PTHR21641">
    <property type="entry name" value="TRANSLATION INITIATION FACTOR-RELATED"/>
    <property type="match status" value="1"/>
</dbReference>
<dbReference type="GO" id="GO:0003743">
    <property type="term" value="F:translation initiation factor activity"/>
    <property type="evidence" value="ECO:0007669"/>
    <property type="project" value="UniProtKB-UniRule"/>
</dbReference>
<dbReference type="WBParaSite" id="L893_g4078.t1">
    <property type="protein sequence ID" value="L893_g4078.t1"/>
    <property type="gene ID" value="L893_g4078"/>
</dbReference>
<dbReference type="GO" id="GO:0005634">
    <property type="term" value="C:nucleus"/>
    <property type="evidence" value="ECO:0007669"/>
    <property type="project" value="TreeGrafter"/>
</dbReference>
<dbReference type="GO" id="GO:0003723">
    <property type="term" value="F:RNA binding"/>
    <property type="evidence" value="ECO:0007669"/>
    <property type="project" value="UniProtKB-KW"/>
</dbReference>
<proteinExistence type="inferred from homology"/>
<evidence type="ECO:0000259" key="7">
    <source>
        <dbReference type="PROSITE" id="PS50832"/>
    </source>
</evidence>
<dbReference type="PANTHER" id="PTHR21641:SF0">
    <property type="entry name" value="RNA-BINDING PROTEIN EIF1AD-RELATED"/>
    <property type="match status" value="1"/>
</dbReference>
<dbReference type="Pfam" id="PF01176">
    <property type="entry name" value="eIF-1a"/>
    <property type="match status" value="1"/>
</dbReference>
<feature type="region of interest" description="Disordered" evidence="6">
    <location>
        <begin position="173"/>
        <end position="236"/>
    </location>
</feature>
<evidence type="ECO:0000313" key="9">
    <source>
        <dbReference type="WBParaSite" id="L893_g4078.t1"/>
    </source>
</evidence>
<dbReference type="InterPro" id="IPR006196">
    <property type="entry name" value="RNA-binding_domain_S1_IF1"/>
</dbReference>
<keyword evidence="3" id="KW-0694">RNA-binding</keyword>